<feature type="signal peptide" evidence="1">
    <location>
        <begin position="1"/>
        <end position="22"/>
    </location>
</feature>
<dbReference type="InterPro" id="IPR008439">
    <property type="entry name" value="Campylo_MOMP"/>
</dbReference>
<dbReference type="RefSeq" id="WP_172230594.1">
    <property type="nucleotide sequence ID" value="NZ_CP035946.1"/>
</dbReference>
<dbReference type="EMBL" id="JACGBB010000003">
    <property type="protein sequence ID" value="MBZ7986933.1"/>
    <property type="molecule type" value="Genomic_DNA"/>
</dbReference>
<accession>A0ABS7WQA6</accession>
<protein>
    <submittedName>
        <fullName evidence="2">Major outer membrane protein</fullName>
    </submittedName>
</protein>
<gene>
    <name evidence="2" type="ORF">AVCANL283_02215</name>
</gene>
<sequence length="383" mass="41398">MKLVKLSLAAVVAAGSFSFANAAVSLDDAIKNVDLSGFLRYRYDMTHDKTGDVKNSGAAHKYRAKVGVSTEIADNFKAVAVIDYNNGDKSYGSKAGLNDEASFNLRDAYLAYTNYETTFTLGRMEIGSIWTDDLLGTGLKVVNNSIEGLTLAAYMFDNYNKDGDFSLYNVVNNKNLYGVAAIGSIDPVSYQVWAAYLAAKGTFYAVDLAFDGGEDLAGLNAQVQVAGTSLKGKLKEKHGVDNGLFYAVNVGANVAGFDANVGYIGFGKKDKTTFTAIEDKGQFIDAGEIIIDSYSETLAGSHSYEFLTLGYSFDDVRVGLDAVFGQVNKAGAKTDAFEITPRVAYKYSDKLKFSAYYAFANVKPKGGEKTEATKVRFEAKYSF</sequence>
<keyword evidence="3" id="KW-1185">Reference proteome</keyword>
<evidence type="ECO:0000313" key="2">
    <source>
        <dbReference type="EMBL" id="MBZ7986933.1"/>
    </source>
</evidence>
<proteinExistence type="predicted"/>
<dbReference type="Pfam" id="PF05538">
    <property type="entry name" value="Campylo_MOMP"/>
    <property type="match status" value="1"/>
</dbReference>
<feature type="chain" id="PRO_5047527951" evidence="1">
    <location>
        <begin position="23"/>
        <end position="383"/>
    </location>
</feature>
<name>A0ABS7WQA6_9BACT</name>
<reference evidence="2 3" key="1">
    <citation type="submission" date="2020-07" db="EMBL/GenBank/DDBJ databases">
        <title>Transfer of Campylobacter canadensis to the novel genus Avispirillum gen. nov., that also includes two novel species recovered from migratory waterfowl: Avispirillum anseris sp. nov. and Avispirillum brantae sp. nov.</title>
        <authorList>
            <person name="Miller W.G."/>
            <person name="Chapman M.H."/>
            <person name="Yee E."/>
            <person name="Inglis G.D."/>
        </authorList>
    </citation>
    <scope>NUCLEOTIDE SEQUENCE [LARGE SCALE GENOMIC DNA]</scope>
    <source>
        <strain evidence="2 3">L283</strain>
    </source>
</reference>
<dbReference type="Proteomes" id="UP000786183">
    <property type="component" value="Unassembled WGS sequence"/>
</dbReference>
<organism evidence="2 3">
    <name type="scientific">Campylobacter canadensis</name>
    <dbReference type="NCBI Taxonomy" id="449520"/>
    <lineage>
        <taxon>Bacteria</taxon>
        <taxon>Pseudomonadati</taxon>
        <taxon>Campylobacterota</taxon>
        <taxon>Epsilonproteobacteria</taxon>
        <taxon>Campylobacterales</taxon>
        <taxon>Campylobacteraceae</taxon>
        <taxon>Campylobacter</taxon>
    </lineage>
</organism>
<evidence type="ECO:0000256" key="1">
    <source>
        <dbReference type="SAM" id="SignalP"/>
    </source>
</evidence>
<comment type="caution">
    <text evidence="2">The sequence shown here is derived from an EMBL/GenBank/DDBJ whole genome shotgun (WGS) entry which is preliminary data.</text>
</comment>
<dbReference type="SUPFAM" id="SSF56935">
    <property type="entry name" value="Porins"/>
    <property type="match status" value="1"/>
</dbReference>
<evidence type="ECO:0000313" key="3">
    <source>
        <dbReference type="Proteomes" id="UP000786183"/>
    </source>
</evidence>
<keyword evidence="1" id="KW-0732">Signal</keyword>